<keyword evidence="4 6" id="KW-0862">Zinc</keyword>
<dbReference type="AlphaFoldDB" id="A0A1Y2FA19"/>
<dbReference type="Pfam" id="PF01435">
    <property type="entry name" value="Peptidase_M48"/>
    <property type="match status" value="1"/>
</dbReference>
<evidence type="ECO:0000256" key="6">
    <source>
        <dbReference type="RuleBase" id="RU003983"/>
    </source>
</evidence>
<dbReference type="OrthoDB" id="7464992at2759"/>
<evidence type="ECO:0000313" key="9">
    <source>
        <dbReference type="EMBL" id="ORY80294.1"/>
    </source>
</evidence>
<dbReference type="FunCoup" id="A0A1Y2FA19">
    <property type="interactions" value="103"/>
</dbReference>
<dbReference type="GO" id="GO:0004222">
    <property type="term" value="F:metalloendopeptidase activity"/>
    <property type="evidence" value="ECO:0007669"/>
    <property type="project" value="InterPro"/>
</dbReference>
<keyword evidence="2" id="KW-0479">Metal-binding</keyword>
<dbReference type="Proteomes" id="UP000193467">
    <property type="component" value="Unassembled WGS sequence"/>
</dbReference>
<comment type="caution">
    <text evidence="9">The sequence shown here is derived from an EMBL/GenBank/DDBJ whole genome shotgun (WGS) entry which is preliminary data.</text>
</comment>
<dbReference type="EMBL" id="MCGR01000025">
    <property type="protein sequence ID" value="ORY80294.1"/>
    <property type="molecule type" value="Genomic_DNA"/>
</dbReference>
<dbReference type="PANTHER" id="PTHR22726">
    <property type="entry name" value="METALLOENDOPEPTIDASE OMA1"/>
    <property type="match status" value="1"/>
</dbReference>
<name>A0A1Y2FA19_9BASI</name>
<organism evidence="9 10">
    <name type="scientific">Leucosporidium creatinivorum</name>
    <dbReference type="NCBI Taxonomy" id="106004"/>
    <lineage>
        <taxon>Eukaryota</taxon>
        <taxon>Fungi</taxon>
        <taxon>Dikarya</taxon>
        <taxon>Basidiomycota</taxon>
        <taxon>Pucciniomycotina</taxon>
        <taxon>Microbotryomycetes</taxon>
        <taxon>Leucosporidiales</taxon>
        <taxon>Leucosporidium</taxon>
    </lineage>
</organism>
<dbReference type="STRING" id="106004.A0A1Y2FA19"/>
<evidence type="ECO:0000259" key="8">
    <source>
        <dbReference type="Pfam" id="PF01435"/>
    </source>
</evidence>
<dbReference type="GO" id="GO:0034982">
    <property type="term" value="P:mitochondrial protein processing"/>
    <property type="evidence" value="ECO:0007669"/>
    <property type="project" value="TreeGrafter"/>
</dbReference>
<dbReference type="CDD" id="cd07331">
    <property type="entry name" value="M48C_Oma1_like"/>
    <property type="match status" value="1"/>
</dbReference>
<dbReference type="GO" id="GO:0006515">
    <property type="term" value="P:protein quality control for misfolded or incompletely synthesized proteins"/>
    <property type="evidence" value="ECO:0007669"/>
    <property type="project" value="TreeGrafter"/>
</dbReference>
<gene>
    <name evidence="9" type="ORF">BCR35DRAFT_304494</name>
</gene>
<evidence type="ECO:0000256" key="1">
    <source>
        <dbReference type="ARBA" id="ARBA00022670"/>
    </source>
</evidence>
<dbReference type="GO" id="GO:0005743">
    <property type="term" value="C:mitochondrial inner membrane"/>
    <property type="evidence" value="ECO:0007669"/>
    <property type="project" value="TreeGrafter"/>
</dbReference>
<evidence type="ECO:0000313" key="10">
    <source>
        <dbReference type="Proteomes" id="UP000193467"/>
    </source>
</evidence>
<dbReference type="PANTHER" id="PTHR22726:SF1">
    <property type="entry name" value="METALLOENDOPEPTIDASE OMA1, MITOCHONDRIAL"/>
    <property type="match status" value="1"/>
</dbReference>
<protein>
    <submittedName>
        <fullName evidence="9">Peptidase family M48-domain-containing protein</fullName>
    </submittedName>
</protein>
<keyword evidence="5 6" id="KW-0482">Metalloprotease</keyword>
<evidence type="ECO:0000256" key="5">
    <source>
        <dbReference type="ARBA" id="ARBA00023049"/>
    </source>
</evidence>
<keyword evidence="1 6" id="KW-0645">Protease</keyword>
<feature type="region of interest" description="Disordered" evidence="7">
    <location>
        <begin position="17"/>
        <end position="38"/>
    </location>
</feature>
<dbReference type="GO" id="GO:0046872">
    <property type="term" value="F:metal ion binding"/>
    <property type="evidence" value="ECO:0007669"/>
    <property type="project" value="UniProtKB-KW"/>
</dbReference>
<comment type="cofactor">
    <cofactor evidence="6">
        <name>Zn(2+)</name>
        <dbReference type="ChEBI" id="CHEBI:29105"/>
    </cofactor>
    <text evidence="6">Binds 1 zinc ion per subunit.</text>
</comment>
<evidence type="ECO:0000256" key="3">
    <source>
        <dbReference type="ARBA" id="ARBA00022801"/>
    </source>
</evidence>
<dbReference type="InParanoid" id="A0A1Y2FA19"/>
<proteinExistence type="inferred from homology"/>
<keyword evidence="10" id="KW-1185">Reference proteome</keyword>
<evidence type="ECO:0000256" key="2">
    <source>
        <dbReference type="ARBA" id="ARBA00022723"/>
    </source>
</evidence>
<keyword evidence="3 6" id="KW-0378">Hydrolase</keyword>
<dbReference type="InterPro" id="IPR001915">
    <property type="entry name" value="Peptidase_M48"/>
</dbReference>
<comment type="similarity">
    <text evidence="6">Belongs to the peptidase M48 family.</text>
</comment>
<accession>A0A1Y2FA19</accession>
<dbReference type="Gene3D" id="3.30.2010.10">
    <property type="entry name" value="Metalloproteases ('zincins'), catalytic domain"/>
    <property type="match status" value="1"/>
</dbReference>
<sequence length="364" mass="39817">MLTSRLIPRSLRQLAPRLPAARPRVPAPPPQPTRPLTTSTTLRASYRRFGDSPRAPVRIESRSSVPSQGIPLFGNSSNPILSRFRRPPAIVYVLLGGGGIYYILHLEQVERTGRWRFMDVSKATETEMGQQGFAEVMGEYRNRVLPKSHHTSRYVQSVVRRIVESNGLEAGPGGWETFVVADDETRNAFVLPGGKIFVFSGILPVAQDADGLAVILGHEIAHQVARHSAERMSSMKVLFALSLLLESLGIDVGISRVLLNLVMTLPNSRKNESEADYIGLQLANAACFDPRSATGLWQRMGAAEGGGGKKGGVNVDFLSTHPASGKRVEKVTDWAEEIIRDRPSSCGPLERQASAFKTASRGLW</sequence>
<reference evidence="9 10" key="1">
    <citation type="submission" date="2016-07" db="EMBL/GenBank/DDBJ databases">
        <title>Pervasive Adenine N6-methylation of Active Genes in Fungi.</title>
        <authorList>
            <consortium name="DOE Joint Genome Institute"/>
            <person name="Mondo S.J."/>
            <person name="Dannebaum R.O."/>
            <person name="Kuo R.C."/>
            <person name="Labutti K."/>
            <person name="Haridas S."/>
            <person name="Kuo A."/>
            <person name="Salamov A."/>
            <person name="Ahrendt S.R."/>
            <person name="Lipzen A."/>
            <person name="Sullivan W."/>
            <person name="Andreopoulos W.B."/>
            <person name="Clum A."/>
            <person name="Lindquist E."/>
            <person name="Daum C."/>
            <person name="Ramamoorthy G.K."/>
            <person name="Gryganskyi A."/>
            <person name="Culley D."/>
            <person name="Magnuson J.K."/>
            <person name="James T.Y."/>
            <person name="O'Malley M.A."/>
            <person name="Stajich J.E."/>
            <person name="Spatafora J.W."/>
            <person name="Visel A."/>
            <person name="Grigoriev I.V."/>
        </authorList>
    </citation>
    <scope>NUCLEOTIDE SEQUENCE [LARGE SCALE GENOMIC DNA]</scope>
    <source>
        <strain evidence="9 10">62-1032</strain>
    </source>
</reference>
<evidence type="ECO:0000256" key="4">
    <source>
        <dbReference type="ARBA" id="ARBA00022833"/>
    </source>
</evidence>
<feature type="domain" description="Peptidase M48" evidence="8">
    <location>
        <begin position="151"/>
        <end position="334"/>
    </location>
</feature>
<evidence type="ECO:0000256" key="7">
    <source>
        <dbReference type="SAM" id="MobiDB-lite"/>
    </source>
</evidence>
<dbReference type="InterPro" id="IPR051156">
    <property type="entry name" value="Mito/Outer_Membr_Metalloprot"/>
</dbReference>